<dbReference type="PANTHER" id="PTHR43861">
    <property type="entry name" value="TRANS-ACONITATE 2-METHYLTRANSFERASE-RELATED"/>
    <property type="match status" value="1"/>
</dbReference>
<dbReference type="STRING" id="926571.NVIE_008900"/>
<protein>
    <submittedName>
        <fullName evidence="1">Putative methyltransferase</fullName>
    </submittedName>
</protein>
<dbReference type="GO" id="GO:0032259">
    <property type="term" value="P:methylation"/>
    <property type="evidence" value="ECO:0007669"/>
    <property type="project" value="UniProtKB-KW"/>
</dbReference>
<dbReference type="KEGG" id="nvn:NVIE_008900"/>
<reference evidence="1 2" key="1">
    <citation type="journal article" date="2014" name="Int. J. Syst. Evol. Microbiol.">
        <title>Nitrososphaera viennensis gen. nov., sp. nov., an aerobic and mesophilic, ammonia-oxidizing archaeon from soil and a member of the archaeal phylum Thaumarchaeota.</title>
        <authorList>
            <person name="Stieglmeier M."/>
            <person name="Klingl A."/>
            <person name="Alves R.J."/>
            <person name="Rittmann S.K."/>
            <person name="Melcher M."/>
            <person name="Leisch N."/>
            <person name="Schleper C."/>
        </authorList>
    </citation>
    <scope>NUCLEOTIDE SEQUENCE [LARGE SCALE GENOMIC DNA]</scope>
    <source>
        <strain evidence="1">EN76</strain>
    </source>
</reference>
<dbReference type="InterPro" id="IPR029063">
    <property type="entry name" value="SAM-dependent_MTases_sf"/>
</dbReference>
<sequence length="273" mass="31327">MKNSETRGYWEERLAKNFDLSGVGFSTLGKKYNEWMYRIRRHVLLKTLGKLDYHHFGDNNTTKILDIGVGTGFYIDFWKKWCQGKAAVAAVDGVDITNVAVERMKKKYHDSQFYVADIGENNVLEMFGKKRYDVISAFDVLFHITNDEKYRRAIQNIYALLEPAGIFVLSENFVHSNLRANFQVNRSKGHIERLLSDTGFQIIERTPMFVLMNAPVNSDSRVRKYCWRSLTRLVSRGESAGFVMGAAVYPVERLLLSVTDKGPSTELIICKKA</sequence>
<organism evidence="1 2">
    <name type="scientific">Nitrososphaera viennensis EN76</name>
    <dbReference type="NCBI Taxonomy" id="926571"/>
    <lineage>
        <taxon>Archaea</taxon>
        <taxon>Nitrososphaerota</taxon>
        <taxon>Nitrososphaeria</taxon>
        <taxon>Nitrososphaerales</taxon>
        <taxon>Nitrososphaeraceae</taxon>
        <taxon>Nitrososphaera</taxon>
    </lineage>
</organism>
<dbReference type="EMBL" id="CP007536">
    <property type="protein sequence ID" value="AIC15113.1"/>
    <property type="molecule type" value="Genomic_DNA"/>
</dbReference>
<keyword evidence="1" id="KW-0489">Methyltransferase</keyword>
<name>A0A060HHS7_9ARCH</name>
<dbReference type="HOGENOM" id="CLU_1017870_0_0_2"/>
<dbReference type="GeneID" id="74946157"/>
<dbReference type="Gene3D" id="3.40.50.150">
    <property type="entry name" value="Vaccinia Virus protein VP39"/>
    <property type="match status" value="1"/>
</dbReference>
<keyword evidence="1" id="KW-0808">Transferase</keyword>
<dbReference type="OrthoDB" id="1018at2157"/>
<dbReference type="AlphaFoldDB" id="A0A060HHS7"/>
<proteinExistence type="predicted"/>
<evidence type="ECO:0000313" key="1">
    <source>
        <dbReference type="EMBL" id="AIC15113.1"/>
    </source>
</evidence>
<accession>A0A060HHS7</accession>
<dbReference type="CDD" id="cd02440">
    <property type="entry name" value="AdoMet_MTases"/>
    <property type="match status" value="1"/>
</dbReference>
<dbReference type="RefSeq" id="WP_075054192.1">
    <property type="nucleotide sequence ID" value="NZ_CP007536.1"/>
</dbReference>
<dbReference type="Proteomes" id="UP000027093">
    <property type="component" value="Chromosome"/>
</dbReference>
<keyword evidence="2" id="KW-1185">Reference proteome</keyword>
<dbReference type="Pfam" id="PF13489">
    <property type="entry name" value="Methyltransf_23"/>
    <property type="match status" value="1"/>
</dbReference>
<dbReference type="SUPFAM" id="SSF53335">
    <property type="entry name" value="S-adenosyl-L-methionine-dependent methyltransferases"/>
    <property type="match status" value="1"/>
</dbReference>
<evidence type="ECO:0000313" key="2">
    <source>
        <dbReference type="Proteomes" id="UP000027093"/>
    </source>
</evidence>
<dbReference type="GO" id="GO:0008168">
    <property type="term" value="F:methyltransferase activity"/>
    <property type="evidence" value="ECO:0007669"/>
    <property type="project" value="UniProtKB-KW"/>
</dbReference>
<gene>
    <name evidence="1" type="ORF">NVIE_008900</name>
</gene>
<dbReference type="PANTHER" id="PTHR43861:SF6">
    <property type="entry name" value="METHYLTRANSFERASE TYPE 11"/>
    <property type="match status" value="1"/>
</dbReference>